<accession>A0A2P8FDM6</accession>
<reference evidence="3 4" key="1">
    <citation type="submission" date="2018-03" db="EMBL/GenBank/DDBJ databases">
        <title>Genomic Encyclopedia of Archaeal and Bacterial Type Strains, Phase II (KMG-II): from individual species to whole genera.</title>
        <authorList>
            <person name="Goeker M."/>
        </authorList>
    </citation>
    <scope>NUCLEOTIDE SEQUENCE [LARGE SCALE GENOMIC DNA]</scope>
    <source>
        <strain evidence="3 4">DSM 100673</strain>
    </source>
</reference>
<evidence type="ECO:0000259" key="2">
    <source>
        <dbReference type="Pfam" id="PF05170"/>
    </source>
</evidence>
<feature type="region of interest" description="Disordered" evidence="1">
    <location>
        <begin position="859"/>
        <end position="884"/>
    </location>
</feature>
<dbReference type="GO" id="GO:0005886">
    <property type="term" value="C:plasma membrane"/>
    <property type="evidence" value="ECO:0007669"/>
    <property type="project" value="TreeGrafter"/>
</dbReference>
<dbReference type="EMBL" id="PYGJ01000005">
    <property type="protein sequence ID" value="PSL19814.1"/>
    <property type="molecule type" value="Genomic_DNA"/>
</dbReference>
<sequence>MVLKVVVRMLGALGLLLAMTLGFLNLPVFSTQRVALATALLADFLEDEEVEIGDAKLKVWARAPTLVLQDLRVSDPSRSDQDLTKVDLVQVSLSMPELLRGSVEVETILVTGFFLNLDVNANGVSNWRPRTQQNSRPIEREFPLMASLLAERNVDFVNSGVRYRHAPSGFVFNFELDEFSSRQTRRETLTRLQGVGKINGEPFEILGSFPDGPNFEVSSRLGSSRVALKGVADDPRARTGFTGKLSLEAKSISEFLSVFRLKPVLEGTISASADVVRTPNRFSFSDLIVVAESAQHKVEVTGEIGNLINWAGGDLLVEYLNTSTQEMLPSVPDSIDDVTILNASAHVVSTAKDLVVEDMSIQSNLANPLISRLGPISVDRVFRTPDGMLRVDGIEILAGPEDAQVIRVSGELANLLSLEGLSAEGQIDVKFAELIEGPTKGITEFGDLRGSFGIDNLDGSLGLRALTVKSENSDLWDFSLAMRSRDLFDLEKFRGSASLAFPDLNRIAGKLNMDATPLSSLVLEVSVEGEEEALVTDVNISVDDSAVALHLEKSYEEQLVSFLGYIKSEILNVDTVSHLINLVKDVSNQPKTSEMGRPVQPIWLDDAIKPLILDEPFLAVDPEELVEALFAKIDVRLQKVSGLPGVPRLNSVLALKDGLASLQPVSITLPTGAASFGLFVNTLDDLDAVRATGNLTSISIKELTDMLNVPFEMSGTINGNFNIFASISSLDALAETMYGHLNLKMGNGRVGTSLIKLAGLGIIPWLFSKDLWQGYSDIMCISAPLVIQPGRVFSNGFVLETGRVQVVAKGTADYRQNRIAIHAEPRRVNQPLSRSFFPIEVFGELTAPKVRLLRNSKLSAPERDASTSHGARQRQPCVMDKSQH</sequence>
<protein>
    <submittedName>
        <fullName evidence="3">AsmA-like protein</fullName>
    </submittedName>
</protein>
<gene>
    <name evidence="3" type="ORF">CLV88_105239</name>
</gene>
<dbReference type="InterPro" id="IPR007844">
    <property type="entry name" value="AsmA"/>
</dbReference>
<dbReference type="OrthoDB" id="7694125at2"/>
<evidence type="ECO:0000313" key="4">
    <source>
        <dbReference type="Proteomes" id="UP000240418"/>
    </source>
</evidence>
<name>A0A2P8FDM6_9RHOB</name>
<dbReference type="InterPro" id="IPR052894">
    <property type="entry name" value="AsmA-related"/>
</dbReference>
<proteinExistence type="predicted"/>
<dbReference type="Pfam" id="PF05170">
    <property type="entry name" value="AsmA"/>
    <property type="match status" value="1"/>
</dbReference>
<dbReference type="PANTHER" id="PTHR30441:SF4">
    <property type="entry name" value="PROTEIN ASMA"/>
    <property type="match status" value="1"/>
</dbReference>
<dbReference type="AlphaFoldDB" id="A0A2P8FDM6"/>
<organism evidence="3 4">
    <name type="scientific">Shimia abyssi</name>
    <dbReference type="NCBI Taxonomy" id="1662395"/>
    <lineage>
        <taxon>Bacteria</taxon>
        <taxon>Pseudomonadati</taxon>
        <taxon>Pseudomonadota</taxon>
        <taxon>Alphaproteobacteria</taxon>
        <taxon>Rhodobacterales</taxon>
        <taxon>Roseobacteraceae</taxon>
    </lineage>
</organism>
<comment type="caution">
    <text evidence="3">The sequence shown here is derived from an EMBL/GenBank/DDBJ whole genome shotgun (WGS) entry which is preliminary data.</text>
</comment>
<evidence type="ECO:0000313" key="3">
    <source>
        <dbReference type="EMBL" id="PSL19814.1"/>
    </source>
</evidence>
<evidence type="ECO:0000256" key="1">
    <source>
        <dbReference type="SAM" id="MobiDB-lite"/>
    </source>
</evidence>
<dbReference type="PANTHER" id="PTHR30441">
    <property type="entry name" value="DUF748 DOMAIN-CONTAINING PROTEIN"/>
    <property type="match status" value="1"/>
</dbReference>
<feature type="domain" description="AsmA" evidence="2">
    <location>
        <begin position="63"/>
        <end position="271"/>
    </location>
</feature>
<keyword evidence="4" id="KW-1185">Reference proteome</keyword>
<dbReference type="GO" id="GO:0090313">
    <property type="term" value="P:regulation of protein targeting to membrane"/>
    <property type="evidence" value="ECO:0007669"/>
    <property type="project" value="TreeGrafter"/>
</dbReference>
<dbReference type="Proteomes" id="UP000240418">
    <property type="component" value="Unassembled WGS sequence"/>
</dbReference>